<dbReference type="InterPro" id="IPR007712">
    <property type="entry name" value="RelE/ParE_toxin"/>
</dbReference>
<reference evidence="3" key="1">
    <citation type="journal article" date="2015" name="PeerJ">
        <title>First genomic representation of candidate bacterial phylum KSB3 points to enhanced environmental sensing as a trigger of wastewater bulking.</title>
        <authorList>
            <person name="Sekiguchi Y."/>
            <person name="Ohashi A."/>
            <person name="Parks D.H."/>
            <person name="Yamauchi T."/>
            <person name="Tyson G.W."/>
            <person name="Hugenholtz P."/>
        </authorList>
    </citation>
    <scope>NUCLEOTIDE SEQUENCE [LARGE SCALE GENOMIC DNA]</scope>
</reference>
<evidence type="ECO:0000313" key="4">
    <source>
        <dbReference type="Proteomes" id="UP000030700"/>
    </source>
</evidence>
<organism evidence="3">
    <name type="scientific">Candidatus Moduliflexus flocculans</name>
    <dbReference type="NCBI Taxonomy" id="1499966"/>
    <lineage>
        <taxon>Bacteria</taxon>
        <taxon>Candidatus Moduliflexota</taxon>
        <taxon>Candidatus Moduliflexia</taxon>
        <taxon>Candidatus Moduliflexales</taxon>
        <taxon>Candidatus Moduliflexaceae</taxon>
    </lineage>
</organism>
<protein>
    <submittedName>
        <fullName evidence="3">Plasmid stabilization system</fullName>
    </submittedName>
</protein>
<dbReference type="Proteomes" id="UP000030700">
    <property type="component" value="Unassembled WGS sequence"/>
</dbReference>
<dbReference type="Gene3D" id="3.30.2310.20">
    <property type="entry name" value="RelE-like"/>
    <property type="match status" value="1"/>
</dbReference>
<evidence type="ECO:0000256" key="2">
    <source>
        <dbReference type="ARBA" id="ARBA00022649"/>
    </source>
</evidence>
<dbReference type="AlphaFoldDB" id="A0A0S6W471"/>
<dbReference type="HOGENOM" id="CLU_147162_4_0_0"/>
<evidence type="ECO:0000256" key="1">
    <source>
        <dbReference type="ARBA" id="ARBA00006226"/>
    </source>
</evidence>
<comment type="similarity">
    <text evidence="1">Belongs to the RelE toxin family.</text>
</comment>
<gene>
    <name evidence="3" type="ORF">U14_04496</name>
</gene>
<dbReference type="InterPro" id="IPR035093">
    <property type="entry name" value="RelE/ParE_toxin_dom_sf"/>
</dbReference>
<dbReference type="EMBL" id="DF820459">
    <property type="protein sequence ID" value="GAK53231.1"/>
    <property type="molecule type" value="Genomic_DNA"/>
</dbReference>
<dbReference type="Pfam" id="PF05016">
    <property type="entry name" value="ParE_toxin"/>
    <property type="match status" value="1"/>
</dbReference>
<keyword evidence="2" id="KW-1277">Toxin-antitoxin system</keyword>
<dbReference type="STRING" id="1499966.U14_04496"/>
<accession>A0A0S6W471</accession>
<sequence length="112" mass="13225">MKRYQVRMVSDAERDIFEICQYLMNAVSRAKAEQVFTQLEEASKRLANMPERGHFPPELERLGIHEYREIHSGIYRMIYEIAGDGVLIHAVLDSRRDLHDLLFHRLLRDEVA</sequence>
<evidence type="ECO:0000313" key="3">
    <source>
        <dbReference type="EMBL" id="GAK53231.1"/>
    </source>
</evidence>
<dbReference type="InterPro" id="IPR051803">
    <property type="entry name" value="TA_system_RelE-like_toxin"/>
</dbReference>
<dbReference type="PANTHER" id="PTHR33755">
    <property type="entry name" value="TOXIN PARE1-RELATED"/>
    <property type="match status" value="1"/>
</dbReference>
<proteinExistence type="inferred from homology"/>
<name>A0A0S6W471_9BACT</name>
<keyword evidence="4" id="KW-1185">Reference proteome</keyword>